<organism evidence="3 4">
    <name type="scientific">Stegodyphus mimosarum</name>
    <name type="common">African social velvet spider</name>
    <dbReference type="NCBI Taxonomy" id="407821"/>
    <lineage>
        <taxon>Eukaryota</taxon>
        <taxon>Metazoa</taxon>
        <taxon>Ecdysozoa</taxon>
        <taxon>Arthropoda</taxon>
        <taxon>Chelicerata</taxon>
        <taxon>Arachnida</taxon>
        <taxon>Araneae</taxon>
        <taxon>Araneomorphae</taxon>
        <taxon>Entelegynae</taxon>
        <taxon>Eresoidea</taxon>
        <taxon>Eresidae</taxon>
        <taxon>Stegodyphus</taxon>
    </lineage>
</organism>
<gene>
    <name evidence="3" type="ORF">X975_07014</name>
</gene>
<keyword evidence="1" id="KW-0732">Signal</keyword>
<name>A0A087UFI4_STEMI</name>
<sequence>MFRKVRIILLFASLNWLFCRLHIKMPESFSFTEKTLYKKIYFEIEQSYDIKFCYKLGKCTNETLKIIQTIYGEASLSRKQVYEWYNSFKRGRKSFEDEINDRTPTNFKKS</sequence>
<feature type="domain" description="Mos1 transposase HTH" evidence="2">
    <location>
        <begin position="52"/>
        <end position="91"/>
    </location>
</feature>
<reference evidence="3 4" key="1">
    <citation type="submission" date="2013-11" db="EMBL/GenBank/DDBJ databases">
        <title>Genome sequencing of Stegodyphus mimosarum.</title>
        <authorList>
            <person name="Bechsgaard J."/>
        </authorList>
    </citation>
    <scope>NUCLEOTIDE SEQUENCE [LARGE SCALE GENOMIC DNA]</scope>
</reference>
<dbReference type="AlphaFoldDB" id="A0A087UFI4"/>
<evidence type="ECO:0000259" key="2">
    <source>
        <dbReference type="Pfam" id="PF17906"/>
    </source>
</evidence>
<accession>A0A087UFI4</accession>
<dbReference type="Gene3D" id="1.10.10.1450">
    <property type="match status" value="1"/>
</dbReference>
<feature type="signal peptide" evidence="1">
    <location>
        <begin position="1"/>
        <end position="21"/>
    </location>
</feature>
<feature type="non-terminal residue" evidence="3">
    <location>
        <position position="110"/>
    </location>
</feature>
<proteinExistence type="predicted"/>
<evidence type="ECO:0000313" key="4">
    <source>
        <dbReference type="Proteomes" id="UP000054359"/>
    </source>
</evidence>
<dbReference type="OrthoDB" id="6428446at2759"/>
<evidence type="ECO:0000313" key="3">
    <source>
        <dbReference type="EMBL" id="KFM76123.1"/>
    </source>
</evidence>
<feature type="chain" id="PRO_5001830528" description="Mos1 transposase HTH domain-containing protein" evidence="1">
    <location>
        <begin position="22"/>
        <end position="110"/>
    </location>
</feature>
<evidence type="ECO:0000256" key="1">
    <source>
        <dbReference type="SAM" id="SignalP"/>
    </source>
</evidence>
<protein>
    <recommendedName>
        <fullName evidence="2">Mos1 transposase HTH domain-containing protein</fullName>
    </recommendedName>
</protein>
<dbReference type="Proteomes" id="UP000054359">
    <property type="component" value="Unassembled WGS sequence"/>
</dbReference>
<dbReference type="InterPro" id="IPR041426">
    <property type="entry name" value="Mos1_HTH"/>
</dbReference>
<dbReference type="EMBL" id="KK119596">
    <property type="protein sequence ID" value="KFM76123.1"/>
    <property type="molecule type" value="Genomic_DNA"/>
</dbReference>
<keyword evidence="4" id="KW-1185">Reference proteome</keyword>
<dbReference type="Pfam" id="PF17906">
    <property type="entry name" value="HTH_48"/>
    <property type="match status" value="1"/>
</dbReference>